<feature type="region of interest" description="Disordered" evidence="2">
    <location>
        <begin position="1"/>
        <end position="26"/>
    </location>
</feature>
<dbReference type="InterPro" id="IPR009057">
    <property type="entry name" value="Homeodomain-like_sf"/>
</dbReference>
<dbReference type="Pfam" id="PF03184">
    <property type="entry name" value="DDE_1"/>
    <property type="match status" value="1"/>
</dbReference>
<evidence type="ECO:0000313" key="4">
    <source>
        <dbReference type="EMBL" id="RHZ29509.1"/>
    </source>
</evidence>
<evidence type="ECO:0000256" key="2">
    <source>
        <dbReference type="SAM" id="MobiDB-lite"/>
    </source>
</evidence>
<feature type="non-terminal residue" evidence="4">
    <location>
        <position position="437"/>
    </location>
</feature>
<dbReference type="GO" id="GO:0005634">
    <property type="term" value="C:nucleus"/>
    <property type="evidence" value="ECO:0007669"/>
    <property type="project" value="TreeGrafter"/>
</dbReference>
<gene>
    <name evidence="4" type="ORF">DYB37_011787</name>
</gene>
<comment type="caution">
    <text evidence="4">The sequence shown here is derived from an EMBL/GenBank/DDBJ whole genome shotgun (WGS) entry which is preliminary data.</text>
</comment>
<dbReference type="EMBL" id="QUTH01001726">
    <property type="protein sequence ID" value="RHZ29509.1"/>
    <property type="molecule type" value="Genomic_DNA"/>
</dbReference>
<dbReference type="Gene3D" id="1.10.10.60">
    <property type="entry name" value="Homeodomain-like"/>
    <property type="match status" value="1"/>
</dbReference>
<feature type="compositionally biased region" description="Pro residues" evidence="2">
    <location>
        <begin position="1"/>
        <end position="12"/>
    </location>
</feature>
<dbReference type="InterPro" id="IPR050863">
    <property type="entry name" value="CenT-Element_Derived"/>
</dbReference>
<evidence type="ECO:0000259" key="3">
    <source>
        <dbReference type="PROSITE" id="PS51253"/>
    </source>
</evidence>
<dbReference type="PANTHER" id="PTHR19303">
    <property type="entry name" value="TRANSPOSON"/>
    <property type="match status" value="1"/>
</dbReference>
<feature type="domain" description="HTH CENPB-type" evidence="3">
    <location>
        <begin position="78"/>
        <end position="151"/>
    </location>
</feature>
<accession>A0A418FH43</accession>
<organism evidence="4 5">
    <name type="scientific">Aphanomyces astaci</name>
    <name type="common">Crayfish plague agent</name>
    <dbReference type="NCBI Taxonomy" id="112090"/>
    <lineage>
        <taxon>Eukaryota</taxon>
        <taxon>Sar</taxon>
        <taxon>Stramenopiles</taxon>
        <taxon>Oomycota</taxon>
        <taxon>Saprolegniomycetes</taxon>
        <taxon>Saprolegniales</taxon>
        <taxon>Verrucalvaceae</taxon>
        <taxon>Aphanomyces</taxon>
    </lineage>
</organism>
<evidence type="ECO:0000256" key="1">
    <source>
        <dbReference type="ARBA" id="ARBA00023125"/>
    </source>
</evidence>
<dbReference type="Proteomes" id="UP000285430">
    <property type="component" value="Unassembled WGS sequence"/>
</dbReference>
<dbReference type="SUPFAM" id="SSF46689">
    <property type="entry name" value="Homeodomain-like"/>
    <property type="match status" value="1"/>
</dbReference>
<dbReference type="GO" id="GO:0003677">
    <property type="term" value="F:DNA binding"/>
    <property type="evidence" value="ECO:0007669"/>
    <property type="project" value="UniProtKB-KW"/>
</dbReference>
<dbReference type="PROSITE" id="PS51253">
    <property type="entry name" value="HTH_CENPB"/>
    <property type="match status" value="1"/>
</dbReference>
<protein>
    <recommendedName>
        <fullName evidence="3">HTH CENPB-type domain-containing protein</fullName>
    </recommendedName>
</protein>
<dbReference type="AlphaFoldDB" id="A0A418FH43"/>
<keyword evidence="1" id="KW-0238">DNA-binding</keyword>
<sequence>MDVTPPARPPGRPRLKEGPKKPPKKFRNVNVSFKKKQAVIDSFDEMGMAAALLKHFPHPLGPPLDTTRKKVYTWLKQHAHIKVKAEIHESEEQIAVWVHSMRKDGVPVTPQMIQIMTLGTAIDVGLDESAFVASWSWLEGFKRRFRLSLRTRTRQGQDTQGDGDAALATFSARVAQVVRDNDIDVIYNDGQTGVNYEYLPTKTLNARGNNTVWIKCGGKSKDRATAMVMADSTGKKYSLFLVLKTPASKIKAVVQENLTLRQGFGKQLWKDVEPLQNRFQCRIYGNPTTWWNSLIGVDFLRYHFADRPDRATKKVLLLWDDLSAHFTDEVVACAAELNVVLEKIPPRFTWMCQPADVAWIRPMKSQLRKMWIDSIRRQVKNSKSQNSTFKLQAPKRPTLVQWITDAWFGLSEAIITNGFANTRLSIKMKQWTKLSKL</sequence>
<evidence type="ECO:0000313" key="5">
    <source>
        <dbReference type="Proteomes" id="UP000285430"/>
    </source>
</evidence>
<reference evidence="4 5" key="1">
    <citation type="submission" date="2018-08" db="EMBL/GenBank/DDBJ databases">
        <title>Aphanomyces genome sequencing and annotation.</title>
        <authorList>
            <person name="Minardi D."/>
            <person name="Oidtmann B."/>
            <person name="Van Der Giezen M."/>
            <person name="Studholme D.J."/>
        </authorList>
    </citation>
    <scope>NUCLEOTIDE SEQUENCE [LARGE SCALE GENOMIC DNA]</scope>
    <source>
        <strain evidence="4 5">Da</strain>
    </source>
</reference>
<dbReference type="InterPro" id="IPR006600">
    <property type="entry name" value="HTH_CenpB_DNA-bd_dom"/>
</dbReference>
<proteinExistence type="predicted"/>
<dbReference type="PANTHER" id="PTHR19303:SF57">
    <property type="entry name" value="HTH CENPB-TYPE DOMAIN-CONTAINING PROTEIN"/>
    <property type="match status" value="1"/>
</dbReference>
<dbReference type="Pfam" id="PF03221">
    <property type="entry name" value="HTH_Tnp_Tc5"/>
    <property type="match status" value="1"/>
</dbReference>
<dbReference type="VEuPathDB" id="FungiDB:H257_06966"/>
<dbReference type="InterPro" id="IPR004875">
    <property type="entry name" value="DDE_SF_endonuclease_dom"/>
</dbReference>
<name>A0A418FH43_APHAT</name>